<name>A2A016_MICM2</name>
<comment type="caution">
    <text evidence="1">The sequence shown here is derived from an EMBL/GenBank/DDBJ whole genome shotgun (WGS) entry which is preliminary data.</text>
</comment>
<dbReference type="EMBL" id="AAWS01000088">
    <property type="protein sequence ID" value="EAY24011.1"/>
    <property type="molecule type" value="Genomic_DNA"/>
</dbReference>
<accession>A2A016</accession>
<evidence type="ECO:0000313" key="1">
    <source>
        <dbReference type="EMBL" id="EAY24011.1"/>
    </source>
</evidence>
<protein>
    <submittedName>
        <fullName evidence="1">Uncharacterized protein</fullName>
    </submittedName>
</protein>
<organism evidence="1 2">
    <name type="scientific">Microscilla marina ATCC 23134</name>
    <dbReference type="NCBI Taxonomy" id="313606"/>
    <lineage>
        <taxon>Bacteria</taxon>
        <taxon>Pseudomonadati</taxon>
        <taxon>Bacteroidota</taxon>
        <taxon>Cytophagia</taxon>
        <taxon>Cytophagales</taxon>
        <taxon>Microscillaceae</taxon>
        <taxon>Microscilla</taxon>
    </lineage>
</organism>
<dbReference type="AlphaFoldDB" id="A2A016"/>
<dbReference type="Proteomes" id="UP000004095">
    <property type="component" value="Unassembled WGS sequence"/>
</dbReference>
<keyword evidence="2" id="KW-1185">Reference proteome</keyword>
<gene>
    <name evidence="1" type="ORF">M23134_06233</name>
</gene>
<reference evidence="1 2" key="1">
    <citation type="submission" date="2007-01" db="EMBL/GenBank/DDBJ databases">
        <authorList>
            <person name="Haygood M."/>
            <person name="Podell S."/>
            <person name="Anderson C."/>
            <person name="Hopkinson B."/>
            <person name="Roe K."/>
            <person name="Barbeau K."/>
            <person name="Gaasterland T."/>
            <person name="Ferriera S."/>
            <person name="Johnson J."/>
            <person name="Kravitz S."/>
            <person name="Beeson K."/>
            <person name="Sutton G."/>
            <person name="Rogers Y.-H."/>
            <person name="Friedman R."/>
            <person name="Frazier M."/>
            <person name="Venter J.C."/>
        </authorList>
    </citation>
    <scope>NUCLEOTIDE SEQUENCE [LARGE SCALE GENOMIC DNA]</scope>
    <source>
        <strain evidence="1 2">ATCC 23134</strain>
    </source>
</reference>
<proteinExistence type="predicted"/>
<evidence type="ECO:0000313" key="2">
    <source>
        <dbReference type="Proteomes" id="UP000004095"/>
    </source>
</evidence>
<sequence length="39" mass="4534">MLPCFCKKQILNLEFTTLDTSYKLAPWGAMVSKKKQKKD</sequence>